<evidence type="ECO:0000256" key="5">
    <source>
        <dbReference type="ARBA" id="ARBA00023014"/>
    </source>
</evidence>
<dbReference type="Pfam" id="PF13183">
    <property type="entry name" value="Fer4_8"/>
    <property type="match status" value="1"/>
</dbReference>
<dbReference type="STRING" id="1122209.SAMN02745752_01829"/>
<keyword evidence="1" id="KW-0004">4Fe-4S</keyword>
<feature type="domain" description="Cysteine-rich" evidence="6">
    <location>
        <begin position="364"/>
        <end position="431"/>
    </location>
</feature>
<protein>
    <submittedName>
        <fullName evidence="8">Cysteine-rich domain-containing protein</fullName>
    </submittedName>
</protein>
<reference evidence="8 9" key="1">
    <citation type="submission" date="2016-11" db="EMBL/GenBank/DDBJ databases">
        <authorList>
            <person name="Jaros S."/>
            <person name="Januszkiewicz K."/>
            <person name="Wedrychowicz H."/>
        </authorList>
    </citation>
    <scope>NUCLEOTIDE SEQUENCE [LARGE SCALE GENOMIC DNA]</scope>
    <source>
        <strain evidence="8 9">DSM 21637</strain>
    </source>
</reference>
<proteinExistence type="predicted"/>
<evidence type="ECO:0000256" key="3">
    <source>
        <dbReference type="ARBA" id="ARBA00022737"/>
    </source>
</evidence>
<dbReference type="PANTHER" id="PTHR32479">
    <property type="entry name" value="GLYCOLATE OXIDASE IRON-SULFUR SUBUNIT"/>
    <property type="match status" value="1"/>
</dbReference>
<feature type="domain" description="4Fe-4S ferredoxin-type" evidence="7">
    <location>
        <begin position="34"/>
        <end position="109"/>
    </location>
</feature>
<dbReference type="Pfam" id="PF02754">
    <property type="entry name" value="CCG"/>
    <property type="match status" value="1"/>
</dbReference>
<evidence type="ECO:0000313" key="9">
    <source>
        <dbReference type="Proteomes" id="UP000182350"/>
    </source>
</evidence>
<accession>A0A1K1XGW9</accession>
<dbReference type="GO" id="GO:0046872">
    <property type="term" value="F:metal ion binding"/>
    <property type="evidence" value="ECO:0007669"/>
    <property type="project" value="UniProtKB-KW"/>
</dbReference>
<evidence type="ECO:0000259" key="7">
    <source>
        <dbReference type="Pfam" id="PF13183"/>
    </source>
</evidence>
<dbReference type="GO" id="GO:0051539">
    <property type="term" value="F:4 iron, 4 sulfur cluster binding"/>
    <property type="evidence" value="ECO:0007669"/>
    <property type="project" value="UniProtKB-KW"/>
</dbReference>
<dbReference type="RefSeq" id="WP_072326140.1">
    <property type="nucleotide sequence ID" value="NZ_FPJW01000006.1"/>
</dbReference>
<dbReference type="PANTHER" id="PTHR32479:SF19">
    <property type="entry name" value="ANAEROBIC GLYCEROL-3-PHOSPHATE DEHYDROGENASE SUBUNIT C"/>
    <property type="match status" value="1"/>
</dbReference>
<sequence>MKHFLDWREYKDAGMGDAYADIPRRGGDFAKAVAVCINSRQCETRDRGVMCPSYRVTGDPAFTPGGRVKLLKRALNSESPETLLLDQELAKAMALCVGCKGCKRECENSVDLAQIKLEYLAQRHSYHGAGLRTRLLGKLPQWMHRWPLLGRLPKLHNRFALLRQLNKLLLGLAPRTLPVACQQPFREPLQNNQDACLPPVSELRLVLFVDSWTRHYQPELAEAALELLQAGGCEVQLVQAAAEDAEPDRPLCCGRSLLAQGLIKEARHEAQRVLHALLPWVEQGYPIVGLEPSCLLALRDDYRALGLGDAAEKISRQSWLLEEFLARELRTGKLKLNFTADPLNGEGEPLLVHGHCHQKAVGAMKSMRKVLSYLPGTQVEFIEASCCGMGGSFGYEKEHHALSQAMAADALLPALEQQPQAAVLANGFSCRQQIISHTGRQPRHLVQLLRDRLQQ</sequence>
<dbReference type="EMBL" id="FPJW01000006">
    <property type="protein sequence ID" value="SFX48831.1"/>
    <property type="molecule type" value="Genomic_DNA"/>
</dbReference>
<keyword evidence="4" id="KW-0408">Iron</keyword>
<dbReference type="AlphaFoldDB" id="A0A1K1XGW9"/>
<evidence type="ECO:0000256" key="4">
    <source>
        <dbReference type="ARBA" id="ARBA00023004"/>
    </source>
</evidence>
<evidence type="ECO:0000259" key="6">
    <source>
        <dbReference type="Pfam" id="PF02754"/>
    </source>
</evidence>
<dbReference type="GO" id="GO:0016491">
    <property type="term" value="F:oxidoreductase activity"/>
    <property type="evidence" value="ECO:0007669"/>
    <property type="project" value="UniProtKB-ARBA"/>
</dbReference>
<dbReference type="InterPro" id="IPR017896">
    <property type="entry name" value="4Fe4S_Fe-S-bd"/>
</dbReference>
<keyword evidence="5" id="KW-0411">Iron-sulfur</keyword>
<gene>
    <name evidence="8" type="ORF">SAMN02745752_01829</name>
</gene>
<evidence type="ECO:0000256" key="1">
    <source>
        <dbReference type="ARBA" id="ARBA00022485"/>
    </source>
</evidence>
<organism evidence="8 9">
    <name type="scientific">Marinospirillum alkaliphilum DSM 21637</name>
    <dbReference type="NCBI Taxonomy" id="1122209"/>
    <lineage>
        <taxon>Bacteria</taxon>
        <taxon>Pseudomonadati</taxon>
        <taxon>Pseudomonadota</taxon>
        <taxon>Gammaproteobacteria</taxon>
        <taxon>Oceanospirillales</taxon>
        <taxon>Oceanospirillaceae</taxon>
        <taxon>Marinospirillum</taxon>
    </lineage>
</organism>
<dbReference type="InterPro" id="IPR004017">
    <property type="entry name" value="Cys_rich_dom"/>
</dbReference>
<keyword evidence="9" id="KW-1185">Reference proteome</keyword>
<evidence type="ECO:0000313" key="8">
    <source>
        <dbReference type="EMBL" id="SFX48831.1"/>
    </source>
</evidence>
<dbReference type="Proteomes" id="UP000182350">
    <property type="component" value="Unassembled WGS sequence"/>
</dbReference>
<keyword evidence="2" id="KW-0479">Metal-binding</keyword>
<evidence type="ECO:0000256" key="2">
    <source>
        <dbReference type="ARBA" id="ARBA00022723"/>
    </source>
</evidence>
<name>A0A1K1XGW9_9GAMM</name>
<keyword evidence="3" id="KW-0677">Repeat</keyword>
<dbReference type="OrthoDB" id="9765258at2"/>